<keyword evidence="2" id="KW-1185">Reference proteome</keyword>
<sequence length="141" mass="15610">MTQYDPQNPPHIRPGQVWTSAAPRDSITVRVVSVQAGRVSVVDAYDSKRPRSIWAREFHASPLTRTGDKRKSGYILVSPAPDERECQTPWHTHDNPTTITGACQIPPVYVCNGCGEEVDDETAECCEDGEIVPAEYDEVAQ</sequence>
<dbReference type="KEGG" id="nec:KGD82_16650"/>
<dbReference type="AlphaFoldDB" id="A0A975L6N7"/>
<evidence type="ECO:0000313" key="2">
    <source>
        <dbReference type="Proteomes" id="UP000682416"/>
    </source>
</evidence>
<gene>
    <name evidence="1" type="ORF">KGD82_16650</name>
</gene>
<reference evidence="1" key="1">
    <citation type="submission" date="2021-05" db="EMBL/GenBank/DDBJ databases">
        <authorList>
            <person name="Kaiqin L."/>
            <person name="Jian G."/>
        </authorList>
    </citation>
    <scope>NUCLEOTIDE SEQUENCE</scope>
    <source>
        <strain evidence="1">HDS5</strain>
    </source>
</reference>
<name>A0A975L6N7_9ACTN</name>
<proteinExistence type="predicted"/>
<dbReference type="Proteomes" id="UP000682416">
    <property type="component" value="Chromosome"/>
</dbReference>
<dbReference type="EMBL" id="CP074402">
    <property type="protein sequence ID" value="QVJ00389.1"/>
    <property type="molecule type" value="Genomic_DNA"/>
</dbReference>
<organism evidence="1 2">
    <name type="scientific">Nocardiopsis eucommiae</name>
    <dbReference type="NCBI Taxonomy" id="2831970"/>
    <lineage>
        <taxon>Bacteria</taxon>
        <taxon>Bacillati</taxon>
        <taxon>Actinomycetota</taxon>
        <taxon>Actinomycetes</taxon>
        <taxon>Streptosporangiales</taxon>
        <taxon>Nocardiopsidaceae</taxon>
        <taxon>Nocardiopsis</taxon>
    </lineage>
</organism>
<accession>A0A975L6N7</accession>
<evidence type="ECO:0000313" key="1">
    <source>
        <dbReference type="EMBL" id="QVJ00389.1"/>
    </source>
</evidence>
<protein>
    <submittedName>
        <fullName evidence="1">Uncharacterized protein</fullName>
    </submittedName>
</protein>